<keyword evidence="1" id="KW-0472">Membrane</keyword>
<evidence type="ECO:0000313" key="3">
    <source>
        <dbReference type="Proteomes" id="UP000217465"/>
    </source>
</evidence>
<name>A0A854WET4_9STRE</name>
<dbReference type="RefSeq" id="WP_096633435.1">
    <property type="nucleotide sequence ID" value="NZ_NSGR01000005.1"/>
</dbReference>
<dbReference type="AlphaFoldDB" id="A0A854WET4"/>
<feature type="transmembrane region" description="Helical" evidence="1">
    <location>
        <begin position="317"/>
        <end position="335"/>
    </location>
</feature>
<dbReference type="InterPro" id="IPR010288">
    <property type="entry name" value="EcsB_ABC"/>
</dbReference>
<feature type="transmembrane region" description="Helical" evidence="1">
    <location>
        <begin position="130"/>
        <end position="147"/>
    </location>
</feature>
<gene>
    <name evidence="2" type="ORF">A9Y57_00703</name>
</gene>
<feature type="transmembrane region" description="Helical" evidence="1">
    <location>
        <begin position="254"/>
        <end position="275"/>
    </location>
</feature>
<accession>A0A854WET4</accession>
<evidence type="ECO:0000313" key="2">
    <source>
        <dbReference type="EMBL" id="PCH13303.1"/>
    </source>
</evidence>
<keyword evidence="1" id="KW-1133">Transmembrane helix</keyword>
<sequence length="344" mass="40112">MEELFKKRKQDFQKLHRKYLPYVLNDHFVLVLVFLLGYVLYQYSQLLRHFPENHWPIIICLIFLTFFLLQVGSVATYLEEADRQFLLAKENQLITYIDRAGRHSFVSGTVIQSVCLALLFPIFARLGLSLTLFVLMLVLLAGLKWLIQKRKVAALMADSGLNWDASIVSEKRRKQQILKFYSLFVNVKGVSTSVKERSYLNPLLRTVEKKTGSHWLNLFARAFLRSSDYLGLYIRLTFLALLSLIFISNDYLSMALALIFDYLLLFQLLSLYHHFDYHYLSILYPEDSKQKKADLLKLLRGLSLVLLIIEIGFTGNFINAVIMTIFFGVMAYLYLPYKLKNIID</sequence>
<feature type="transmembrane region" description="Helical" evidence="1">
    <location>
        <begin position="105"/>
        <end position="124"/>
    </location>
</feature>
<dbReference type="GO" id="GO:0016020">
    <property type="term" value="C:membrane"/>
    <property type="evidence" value="ECO:0007669"/>
    <property type="project" value="InterPro"/>
</dbReference>
<feature type="transmembrane region" description="Helical" evidence="1">
    <location>
        <begin position="295"/>
        <end position="311"/>
    </location>
</feature>
<keyword evidence="1" id="KW-0812">Transmembrane</keyword>
<feature type="transmembrane region" description="Helical" evidence="1">
    <location>
        <begin position="20"/>
        <end position="43"/>
    </location>
</feature>
<dbReference type="Pfam" id="PF05975">
    <property type="entry name" value="EcsB"/>
    <property type="match status" value="2"/>
</dbReference>
<proteinExistence type="predicted"/>
<dbReference type="EMBL" id="NSGR01000005">
    <property type="protein sequence ID" value="PCH13303.1"/>
    <property type="molecule type" value="Genomic_DNA"/>
</dbReference>
<evidence type="ECO:0000256" key="1">
    <source>
        <dbReference type="SAM" id="Phobius"/>
    </source>
</evidence>
<protein>
    <submittedName>
        <fullName evidence="2">Bacterial ABC transporter protein EcsB</fullName>
    </submittedName>
</protein>
<comment type="caution">
    <text evidence="2">The sequence shown here is derived from an EMBL/GenBank/DDBJ whole genome shotgun (WGS) entry which is preliminary data.</text>
</comment>
<dbReference type="Proteomes" id="UP000217465">
    <property type="component" value="Unassembled WGS sequence"/>
</dbReference>
<reference evidence="2 3" key="1">
    <citation type="submission" date="2016-06" db="EMBL/GenBank/DDBJ databases">
        <authorList>
            <person name="Haines A.N."/>
            <person name="Council K.R."/>
        </authorList>
    </citation>
    <scope>NUCLEOTIDE SEQUENCE [LARGE SCALE GENOMIC DNA]</scope>
    <source>
        <strain evidence="2 3">SP158-29</strain>
    </source>
</reference>
<dbReference type="PIRSF" id="PIRSF037259">
    <property type="entry name" value="EcsB_ABC"/>
    <property type="match status" value="1"/>
</dbReference>
<feature type="transmembrane region" description="Helical" evidence="1">
    <location>
        <begin position="55"/>
        <end position="78"/>
    </location>
</feature>
<feature type="transmembrane region" description="Helical" evidence="1">
    <location>
        <begin position="229"/>
        <end position="248"/>
    </location>
</feature>
<organism evidence="2 3">
    <name type="scientific">Streptococcus parauberis</name>
    <dbReference type="NCBI Taxonomy" id="1348"/>
    <lineage>
        <taxon>Bacteria</taxon>
        <taxon>Bacillati</taxon>
        <taxon>Bacillota</taxon>
        <taxon>Bacilli</taxon>
        <taxon>Lactobacillales</taxon>
        <taxon>Streptococcaceae</taxon>
        <taxon>Streptococcus</taxon>
    </lineage>
</organism>